<feature type="region of interest" description="Disordered" evidence="1">
    <location>
        <begin position="26"/>
        <end position="85"/>
    </location>
</feature>
<dbReference type="VEuPathDB" id="VectorBase:ASIC000619"/>
<reference evidence="3" key="2">
    <citation type="submission" date="2020-05" db="UniProtKB">
        <authorList>
            <consortium name="EnsemblMetazoa"/>
        </authorList>
    </citation>
    <scope>IDENTIFICATION</scope>
</reference>
<evidence type="ECO:0000313" key="4">
    <source>
        <dbReference type="Proteomes" id="UP000030765"/>
    </source>
</evidence>
<dbReference type="EMBL" id="ATLV01003064">
    <property type="status" value="NOT_ANNOTATED_CDS"/>
    <property type="molecule type" value="Genomic_DNA"/>
</dbReference>
<name>A0A084VAD9_ANOSI</name>
<dbReference type="EnsemblMetazoa" id="ASIC000619-RA">
    <property type="protein sequence ID" value="ASIC000619-PA"/>
    <property type="gene ID" value="ASIC000619"/>
</dbReference>
<gene>
    <name evidence="2" type="ORF">ZHAS_00000619</name>
</gene>
<protein>
    <submittedName>
        <fullName evidence="2 3">MFS quinate transporter</fullName>
    </submittedName>
</protein>
<evidence type="ECO:0000313" key="2">
    <source>
        <dbReference type="EMBL" id="KFB34933.1"/>
    </source>
</evidence>
<keyword evidence="4" id="KW-1185">Reference proteome</keyword>
<dbReference type="EMBL" id="KE524109">
    <property type="protein sequence ID" value="KFB34933.1"/>
    <property type="molecule type" value="Genomic_DNA"/>
</dbReference>
<dbReference type="Proteomes" id="UP000030765">
    <property type="component" value="Unassembled WGS sequence"/>
</dbReference>
<organism evidence="2">
    <name type="scientific">Anopheles sinensis</name>
    <name type="common">Mosquito</name>
    <dbReference type="NCBI Taxonomy" id="74873"/>
    <lineage>
        <taxon>Eukaryota</taxon>
        <taxon>Metazoa</taxon>
        <taxon>Ecdysozoa</taxon>
        <taxon>Arthropoda</taxon>
        <taxon>Hexapoda</taxon>
        <taxon>Insecta</taxon>
        <taxon>Pterygota</taxon>
        <taxon>Neoptera</taxon>
        <taxon>Endopterygota</taxon>
        <taxon>Diptera</taxon>
        <taxon>Nematocera</taxon>
        <taxon>Culicoidea</taxon>
        <taxon>Culicidae</taxon>
        <taxon>Anophelinae</taxon>
        <taxon>Anopheles</taxon>
    </lineage>
</organism>
<evidence type="ECO:0000256" key="1">
    <source>
        <dbReference type="SAM" id="MobiDB-lite"/>
    </source>
</evidence>
<sequence length="85" mass="9450">MAQCISAFGFRAPSALSRAYRRVHPAGPRWAESQDRMQNEKNGLARRVPVPPSKAYVHSEEGYTLIDDEAPRKRRGGGAAKRNAK</sequence>
<feature type="compositionally biased region" description="Basic residues" evidence="1">
    <location>
        <begin position="72"/>
        <end position="85"/>
    </location>
</feature>
<dbReference type="AlphaFoldDB" id="A0A084VAD9"/>
<evidence type="ECO:0000313" key="3">
    <source>
        <dbReference type="EnsemblMetazoa" id="ASIC000619-PA"/>
    </source>
</evidence>
<accession>A0A084VAD9</accession>
<proteinExistence type="predicted"/>
<reference evidence="2 4" key="1">
    <citation type="journal article" date="2014" name="BMC Genomics">
        <title>Genome sequence of Anopheles sinensis provides insight into genetics basis of mosquito competence for malaria parasites.</title>
        <authorList>
            <person name="Zhou D."/>
            <person name="Zhang D."/>
            <person name="Ding G."/>
            <person name="Shi L."/>
            <person name="Hou Q."/>
            <person name="Ye Y."/>
            <person name="Xu Y."/>
            <person name="Zhou H."/>
            <person name="Xiong C."/>
            <person name="Li S."/>
            <person name="Yu J."/>
            <person name="Hong S."/>
            <person name="Yu X."/>
            <person name="Zou P."/>
            <person name="Chen C."/>
            <person name="Chang X."/>
            <person name="Wang W."/>
            <person name="Lv Y."/>
            <person name="Sun Y."/>
            <person name="Ma L."/>
            <person name="Shen B."/>
            <person name="Zhu C."/>
        </authorList>
    </citation>
    <scope>NUCLEOTIDE SEQUENCE [LARGE SCALE GENOMIC DNA]</scope>
</reference>